<dbReference type="FunFam" id="1.10.10.10:FF:000214">
    <property type="entry name" value="Methylated-DNA--protein-cysteine methyltransferase"/>
    <property type="match status" value="1"/>
</dbReference>
<dbReference type="Gene3D" id="3.30.160.70">
    <property type="entry name" value="Methylated DNA-protein cysteine methyltransferase domain"/>
    <property type="match status" value="1"/>
</dbReference>
<dbReference type="PROSITE" id="PS01124">
    <property type="entry name" value="HTH_ARAC_FAMILY_2"/>
    <property type="match status" value="1"/>
</dbReference>
<dbReference type="EC" id="2.1.1.63" evidence="3"/>
<feature type="binding site" evidence="13">
    <location>
        <position position="56"/>
    </location>
    <ligand>
        <name>Zn(2+)</name>
        <dbReference type="ChEBI" id="CHEBI:29105"/>
    </ligand>
</feature>
<evidence type="ECO:0000256" key="2">
    <source>
        <dbReference type="ARBA" id="ARBA00008711"/>
    </source>
</evidence>
<dbReference type="Pfam" id="PF02870">
    <property type="entry name" value="Methyltransf_1N"/>
    <property type="match status" value="1"/>
</dbReference>
<dbReference type="InterPro" id="IPR035451">
    <property type="entry name" value="Ada-like_dom_sf"/>
</dbReference>
<dbReference type="Proteomes" id="UP000540989">
    <property type="component" value="Unassembled WGS sequence"/>
</dbReference>
<dbReference type="EMBL" id="JACHIP010000002">
    <property type="protein sequence ID" value="MBB5056478.1"/>
    <property type="molecule type" value="Genomic_DNA"/>
</dbReference>
<dbReference type="Gene3D" id="1.10.10.60">
    <property type="entry name" value="Homeodomain-like"/>
    <property type="match status" value="1"/>
</dbReference>
<dbReference type="InterPro" id="IPR001497">
    <property type="entry name" value="MethylDNA_cys_MeTrfase_AS"/>
</dbReference>
<dbReference type="InterPro" id="IPR009057">
    <property type="entry name" value="Homeodomain-like_sf"/>
</dbReference>
<dbReference type="SUPFAM" id="SSF46689">
    <property type="entry name" value="Homeodomain-like"/>
    <property type="match status" value="1"/>
</dbReference>
<evidence type="ECO:0000256" key="4">
    <source>
        <dbReference type="ARBA" id="ARBA00022603"/>
    </source>
</evidence>
<evidence type="ECO:0000256" key="7">
    <source>
        <dbReference type="ARBA" id="ARBA00023015"/>
    </source>
</evidence>
<dbReference type="NCBIfam" id="NF011964">
    <property type="entry name" value="PRK15435.1"/>
    <property type="match status" value="1"/>
</dbReference>
<dbReference type="InterPro" id="IPR036631">
    <property type="entry name" value="MGMT_N_sf"/>
</dbReference>
<dbReference type="RefSeq" id="WP_281383424.1">
    <property type="nucleotide sequence ID" value="NZ_JACHIP010000002.1"/>
</dbReference>
<reference evidence="15 16" key="1">
    <citation type="submission" date="2020-08" db="EMBL/GenBank/DDBJ databases">
        <title>Genomic Encyclopedia of Type Strains, Phase IV (KMG-V): Genome sequencing to study the core and pangenomes of soil and plant-associated prokaryotes.</title>
        <authorList>
            <person name="Whitman W."/>
        </authorList>
    </citation>
    <scope>NUCLEOTIDE SEQUENCE [LARGE SCALE GENOMIC DNA]</scope>
    <source>
        <strain evidence="15 16">M8UP14</strain>
    </source>
</reference>
<dbReference type="SMART" id="SM00342">
    <property type="entry name" value="HTH_ARAC"/>
    <property type="match status" value="1"/>
</dbReference>
<comment type="catalytic activity">
    <reaction evidence="1">
        <text>a 4-O-methyl-thymidine in DNA + L-cysteinyl-[protein] = a thymidine in DNA + S-methyl-L-cysteinyl-[protein]</text>
        <dbReference type="Rhea" id="RHEA:53428"/>
        <dbReference type="Rhea" id="RHEA-COMP:10131"/>
        <dbReference type="Rhea" id="RHEA-COMP:10132"/>
        <dbReference type="Rhea" id="RHEA-COMP:13555"/>
        <dbReference type="Rhea" id="RHEA-COMP:13556"/>
        <dbReference type="ChEBI" id="CHEBI:29950"/>
        <dbReference type="ChEBI" id="CHEBI:82612"/>
        <dbReference type="ChEBI" id="CHEBI:137386"/>
        <dbReference type="ChEBI" id="CHEBI:137387"/>
        <dbReference type="EC" id="2.1.1.63"/>
    </reaction>
</comment>
<dbReference type="AlphaFoldDB" id="A0A7W8E234"/>
<dbReference type="CDD" id="cd06445">
    <property type="entry name" value="ATase"/>
    <property type="match status" value="1"/>
</dbReference>
<dbReference type="GO" id="GO:0003700">
    <property type="term" value="F:DNA-binding transcription factor activity"/>
    <property type="evidence" value="ECO:0007669"/>
    <property type="project" value="InterPro"/>
</dbReference>
<feature type="binding site" evidence="13">
    <location>
        <position position="87"/>
    </location>
    <ligand>
        <name>Zn(2+)</name>
        <dbReference type="ChEBI" id="CHEBI:29105"/>
    </ligand>
</feature>
<evidence type="ECO:0000256" key="1">
    <source>
        <dbReference type="ARBA" id="ARBA00001286"/>
    </source>
</evidence>
<keyword evidence="6" id="KW-0227">DNA damage</keyword>
<dbReference type="Pfam" id="PF01035">
    <property type="entry name" value="DNA_binding_1"/>
    <property type="match status" value="1"/>
</dbReference>
<dbReference type="GO" id="GO:0003908">
    <property type="term" value="F:methylated-DNA-[protein]-cysteine S-methyltransferase activity"/>
    <property type="evidence" value="ECO:0007669"/>
    <property type="project" value="UniProtKB-EC"/>
</dbReference>
<comment type="catalytic activity">
    <reaction evidence="11">
        <text>a 6-O-methyl-2'-deoxyguanosine in DNA + L-cysteinyl-[protein] = S-methyl-L-cysteinyl-[protein] + a 2'-deoxyguanosine in DNA</text>
        <dbReference type="Rhea" id="RHEA:24000"/>
        <dbReference type="Rhea" id="RHEA-COMP:10131"/>
        <dbReference type="Rhea" id="RHEA-COMP:10132"/>
        <dbReference type="Rhea" id="RHEA-COMP:11367"/>
        <dbReference type="Rhea" id="RHEA-COMP:11368"/>
        <dbReference type="ChEBI" id="CHEBI:29950"/>
        <dbReference type="ChEBI" id="CHEBI:82612"/>
        <dbReference type="ChEBI" id="CHEBI:85445"/>
        <dbReference type="ChEBI" id="CHEBI:85448"/>
        <dbReference type="EC" id="2.1.1.63"/>
    </reaction>
</comment>
<dbReference type="GO" id="GO:0006281">
    <property type="term" value="P:DNA repair"/>
    <property type="evidence" value="ECO:0007669"/>
    <property type="project" value="UniProtKB-KW"/>
</dbReference>
<protein>
    <recommendedName>
        <fullName evidence="3">methylated-DNA--[protein]-cysteine S-methyltransferase</fullName>
        <ecNumber evidence="3">2.1.1.63</ecNumber>
    </recommendedName>
</protein>
<dbReference type="SUPFAM" id="SSF57884">
    <property type="entry name" value="Ada DNA repair protein, N-terminal domain (N-Ada 10)"/>
    <property type="match status" value="1"/>
</dbReference>
<dbReference type="Gene3D" id="1.10.10.10">
    <property type="entry name" value="Winged helix-like DNA-binding domain superfamily/Winged helix DNA-binding domain"/>
    <property type="match status" value="1"/>
</dbReference>
<dbReference type="InterPro" id="IPR016221">
    <property type="entry name" value="Bifunct_regulatory_prot_Ada"/>
</dbReference>
<keyword evidence="5 15" id="KW-0808">Transferase</keyword>
<name>A0A7W8E234_9BACT</name>
<feature type="active site" description="Nucleophile; methyl group acceptor from methylphosphotriester" evidence="12">
    <location>
        <position position="56"/>
    </location>
</feature>
<dbReference type="SUPFAM" id="SSF46767">
    <property type="entry name" value="Methylated DNA-protein cysteine methyltransferase, C-terminal domain"/>
    <property type="match status" value="1"/>
</dbReference>
<evidence type="ECO:0000313" key="15">
    <source>
        <dbReference type="EMBL" id="MBB5056478.1"/>
    </source>
</evidence>
<accession>A0A7W8E234</accession>
<keyword evidence="9" id="KW-0804">Transcription</keyword>
<keyword evidence="7" id="KW-0805">Transcription regulation</keyword>
<dbReference type="InterPro" id="IPR004026">
    <property type="entry name" value="Ada_DNA_repair_Zn-bd"/>
</dbReference>
<dbReference type="InterPro" id="IPR018060">
    <property type="entry name" value="HTH_AraC"/>
</dbReference>
<dbReference type="PROSITE" id="PS00374">
    <property type="entry name" value="MGMT"/>
    <property type="match status" value="1"/>
</dbReference>
<dbReference type="PANTHER" id="PTHR10815:SF5">
    <property type="entry name" value="METHYLATED-DNA--PROTEIN-CYSTEINE METHYLTRANSFERASE"/>
    <property type="match status" value="1"/>
</dbReference>
<dbReference type="NCBIfam" id="TIGR00589">
    <property type="entry name" value="ogt"/>
    <property type="match status" value="1"/>
</dbReference>
<evidence type="ECO:0000259" key="14">
    <source>
        <dbReference type="PROSITE" id="PS01124"/>
    </source>
</evidence>
<keyword evidence="4 15" id="KW-0489">Methyltransferase</keyword>
<dbReference type="Pfam" id="PF02805">
    <property type="entry name" value="Ada_Zn_binding"/>
    <property type="match status" value="1"/>
</dbReference>
<dbReference type="PIRSF" id="PIRSF000409">
    <property type="entry name" value="Ada"/>
    <property type="match status" value="1"/>
</dbReference>
<evidence type="ECO:0000256" key="12">
    <source>
        <dbReference type="PIRSR" id="PIRSR000409-1"/>
    </source>
</evidence>
<keyword evidence="10" id="KW-0234">DNA repair</keyword>
<dbReference type="InterPro" id="IPR036217">
    <property type="entry name" value="MethylDNA_cys_MeTrfase_DNAb"/>
</dbReference>
<dbReference type="Gene3D" id="3.40.10.10">
    <property type="entry name" value="DNA Methylphosphotriester Repair Domain"/>
    <property type="match status" value="1"/>
</dbReference>
<dbReference type="GO" id="GO:0008270">
    <property type="term" value="F:zinc ion binding"/>
    <property type="evidence" value="ECO:0007669"/>
    <property type="project" value="InterPro"/>
</dbReference>
<dbReference type="GO" id="GO:0043565">
    <property type="term" value="F:sequence-specific DNA binding"/>
    <property type="evidence" value="ECO:0007669"/>
    <property type="project" value="InterPro"/>
</dbReference>
<feature type="active site" description="Nucleophile; methyl group acceptor from either O6-methylguanine or O4-methylthymine" evidence="12">
    <location>
        <position position="346"/>
    </location>
</feature>
<comment type="similarity">
    <text evidence="2">Belongs to the MGMT family.</text>
</comment>
<evidence type="ECO:0000256" key="3">
    <source>
        <dbReference type="ARBA" id="ARBA00011918"/>
    </source>
</evidence>
<dbReference type="GO" id="GO:0032259">
    <property type="term" value="P:methylation"/>
    <property type="evidence" value="ECO:0007669"/>
    <property type="project" value="UniProtKB-KW"/>
</dbReference>
<keyword evidence="16" id="KW-1185">Reference proteome</keyword>
<evidence type="ECO:0000313" key="16">
    <source>
        <dbReference type="Proteomes" id="UP000540989"/>
    </source>
</evidence>
<proteinExistence type="inferred from homology"/>
<evidence type="ECO:0000256" key="10">
    <source>
        <dbReference type="ARBA" id="ARBA00023204"/>
    </source>
</evidence>
<evidence type="ECO:0000256" key="6">
    <source>
        <dbReference type="ARBA" id="ARBA00022763"/>
    </source>
</evidence>
<feature type="binding site" evidence="13">
    <location>
        <position position="90"/>
    </location>
    <ligand>
        <name>Zn(2+)</name>
        <dbReference type="ChEBI" id="CHEBI:29105"/>
    </ligand>
</feature>
<evidence type="ECO:0000256" key="9">
    <source>
        <dbReference type="ARBA" id="ARBA00023163"/>
    </source>
</evidence>
<evidence type="ECO:0000256" key="5">
    <source>
        <dbReference type="ARBA" id="ARBA00022679"/>
    </source>
</evidence>
<dbReference type="SUPFAM" id="SSF53155">
    <property type="entry name" value="Methylated DNA-protein cysteine methyltransferase domain"/>
    <property type="match status" value="1"/>
</dbReference>
<keyword evidence="8" id="KW-0010">Activator</keyword>
<dbReference type="InterPro" id="IPR014048">
    <property type="entry name" value="MethylDNA_cys_MeTrfase_DNA-bd"/>
</dbReference>
<dbReference type="PANTHER" id="PTHR10815">
    <property type="entry name" value="METHYLATED-DNA--PROTEIN-CYSTEINE METHYLTRANSFERASE"/>
    <property type="match status" value="1"/>
</dbReference>
<sequence>MSTAAVTFNPAMSTQPVKSANVPSLFPGKSWQQVLARDTSADGQFFYAVKSTKIYCKPSCASRKPSRKNVTFFPTAAAAEAAGYRACLRCEPDRTEDKPDPQADAIATVADYLKDHAAERTRLADIAKATGVGRLTILRGFKRVLGVTPGEFAKEQRLAKFKDKVREPKKRVTDAIYEAGYGSSSRLYENSAVSLGMTPRVMREGGAGLVIRYTLADSPLGKMLVATTDFGICAILFGRDQKELEADLRERFSKAQLTPARGNTGWLAEAVAFVLSQLSESPTAAKFPLDVRATAFQQRVWKALQAIPRGETRSYGELARELGKPTASRAVAAACAANPIAIAVPCHRLVGSDGSLTGYRWGLDRKQKILAAEHL</sequence>
<evidence type="ECO:0000256" key="13">
    <source>
        <dbReference type="PIRSR" id="PIRSR000409-3"/>
    </source>
</evidence>
<dbReference type="Pfam" id="PF12833">
    <property type="entry name" value="HTH_18"/>
    <property type="match status" value="1"/>
</dbReference>
<keyword evidence="13" id="KW-0479">Metal-binding</keyword>
<evidence type="ECO:0000256" key="8">
    <source>
        <dbReference type="ARBA" id="ARBA00023159"/>
    </source>
</evidence>
<comment type="caution">
    <text evidence="15">The sequence shown here is derived from an EMBL/GenBank/DDBJ whole genome shotgun (WGS) entry which is preliminary data.</text>
</comment>
<feature type="domain" description="HTH araC/xylS-type" evidence="14">
    <location>
        <begin position="107"/>
        <end position="205"/>
    </location>
</feature>
<evidence type="ECO:0000256" key="11">
    <source>
        <dbReference type="ARBA" id="ARBA00049348"/>
    </source>
</evidence>
<gene>
    <name evidence="15" type="ORF">HDF16_001163</name>
</gene>
<dbReference type="InterPro" id="IPR036388">
    <property type="entry name" value="WH-like_DNA-bd_sf"/>
</dbReference>
<feature type="binding site" evidence="13">
    <location>
        <position position="60"/>
    </location>
    <ligand>
        <name>Zn(2+)</name>
        <dbReference type="ChEBI" id="CHEBI:29105"/>
    </ligand>
</feature>
<organism evidence="15 16">
    <name type="scientific">Granulicella aggregans</name>
    <dbReference type="NCBI Taxonomy" id="474949"/>
    <lineage>
        <taxon>Bacteria</taxon>
        <taxon>Pseudomonadati</taxon>
        <taxon>Acidobacteriota</taxon>
        <taxon>Terriglobia</taxon>
        <taxon>Terriglobales</taxon>
        <taxon>Acidobacteriaceae</taxon>
        <taxon>Granulicella</taxon>
    </lineage>
</organism>
<dbReference type="InterPro" id="IPR008332">
    <property type="entry name" value="MethylG_MeTrfase_N"/>
</dbReference>
<comment type="cofactor">
    <cofactor evidence="13">
        <name>Zn(2+)</name>
        <dbReference type="ChEBI" id="CHEBI:29105"/>
    </cofactor>
    <text evidence="13">Binds 1 zinc ion per subunit.</text>
</comment>
<keyword evidence="13" id="KW-0862">Zinc</keyword>